<sequence length="58" mass="7186">MATGCSIRVHENRTTPLLIWEKETTHEERKKQDRNRHRGYDDNRYRKYGSRFKQEHIL</sequence>
<organism evidence="2 3">
    <name type="scientific">Potamilus streckersoni</name>
    <dbReference type="NCBI Taxonomy" id="2493646"/>
    <lineage>
        <taxon>Eukaryota</taxon>
        <taxon>Metazoa</taxon>
        <taxon>Spiralia</taxon>
        <taxon>Lophotrochozoa</taxon>
        <taxon>Mollusca</taxon>
        <taxon>Bivalvia</taxon>
        <taxon>Autobranchia</taxon>
        <taxon>Heteroconchia</taxon>
        <taxon>Palaeoheterodonta</taxon>
        <taxon>Unionida</taxon>
        <taxon>Unionoidea</taxon>
        <taxon>Unionidae</taxon>
        <taxon>Ambleminae</taxon>
        <taxon>Lampsilini</taxon>
        <taxon>Potamilus</taxon>
    </lineage>
</organism>
<reference evidence="2" key="2">
    <citation type="journal article" date="2021" name="Genome Biol. Evol.">
        <title>Developing a high-quality reference genome for a parasitic bivalve with doubly uniparental inheritance (Bivalvia: Unionida).</title>
        <authorList>
            <person name="Smith C.H."/>
        </authorList>
    </citation>
    <scope>NUCLEOTIDE SEQUENCE</scope>
    <source>
        <strain evidence="2">CHS0354</strain>
        <tissue evidence="2">Mantle</tissue>
    </source>
</reference>
<feature type="compositionally biased region" description="Basic and acidic residues" evidence="1">
    <location>
        <begin position="22"/>
        <end position="31"/>
    </location>
</feature>
<accession>A0AAE0S7I7</accession>
<evidence type="ECO:0000313" key="2">
    <source>
        <dbReference type="EMBL" id="KAK3586579.1"/>
    </source>
</evidence>
<gene>
    <name evidence="2" type="ORF">CHS0354_001168</name>
</gene>
<evidence type="ECO:0000256" key="1">
    <source>
        <dbReference type="SAM" id="MobiDB-lite"/>
    </source>
</evidence>
<dbReference type="EMBL" id="JAEAOA010000120">
    <property type="protein sequence ID" value="KAK3586579.1"/>
    <property type="molecule type" value="Genomic_DNA"/>
</dbReference>
<comment type="caution">
    <text evidence="2">The sequence shown here is derived from an EMBL/GenBank/DDBJ whole genome shotgun (WGS) entry which is preliminary data.</text>
</comment>
<protein>
    <submittedName>
        <fullName evidence="2">Uncharacterized protein</fullName>
    </submittedName>
</protein>
<keyword evidence="3" id="KW-1185">Reference proteome</keyword>
<reference evidence="2" key="1">
    <citation type="journal article" date="2021" name="Genome Biol. Evol.">
        <title>A High-Quality Reference Genome for a Parasitic Bivalve with Doubly Uniparental Inheritance (Bivalvia: Unionida).</title>
        <authorList>
            <person name="Smith C.H."/>
        </authorList>
    </citation>
    <scope>NUCLEOTIDE SEQUENCE</scope>
    <source>
        <strain evidence="2">CHS0354</strain>
    </source>
</reference>
<dbReference type="AlphaFoldDB" id="A0AAE0S7I7"/>
<proteinExistence type="predicted"/>
<reference evidence="2" key="3">
    <citation type="submission" date="2023-05" db="EMBL/GenBank/DDBJ databases">
        <authorList>
            <person name="Smith C.H."/>
        </authorList>
    </citation>
    <scope>NUCLEOTIDE SEQUENCE</scope>
    <source>
        <strain evidence="2">CHS0354</strain>
        <tissue evidence="2">Mantle</tissue>
    </source>
</reference>
<feature type="non-terminal residue" evidence="2">
    <location>
        <position position="58"/>
    </location>
</feature>
<feature type="region of interest" description="Disordered" evidence="1">
    <location>
        <begin position="22"/>
        <end position="58"/>
    </location>
</feature>
<evidence type="ECO:0000313" key="3">
    <source>
        <dbReference type="Proteomes" id="UP001195483"/>
    </source>
</evidence>
<dbReference type="Proteomes" id="UP001195483">
    <property type="component" value="Unassembled WGS sequence"/>
</dbReference>
<name>A0AAE0S7I7_9BIVA</name>